<dbReference type="PROSITE" id="PS01081">
    <property type="entry name" value="HTH_TETR_1"/>
    <property type="match status" value="1"/>
</dbReference>
<gene>
    <name evidence="6" type="ORF">CRD60_03200</name>
</gene>
<sequence>MLPHLGRRVQMSGRDSAGNINMTDGHFSWLREVMLDLEVIRMGRREDKARMTRSKILTVADRMIGEHGYEDVSVDELVAACGIAKGTFYNYFESKEALIQALSQAHFADVTGKVEDYATRPPVQAVEEYLLAYMGVIVDARIGLARQWVRYIATASGSHGKWDQDRRDLSRLLDLMVKAGTLGSGLSVEGMSSFIMTQMYGIVLTWTIAESMVNPLEAVRGFSRNQLPEVMRPYLTGSGGFSTVARTSSEKTKVKQ</sequence>
<name>A0A366K8X3_9BIFI</name>
<dbReference type="InterPro" id="IPR036271">
    <property type="entry name" value="Tet_transcr_reg_TetR-rel_C_sf"/>
</dbReference>
<protein>
    <recommendedName>
        <fullName evidence="5">HTH tetR-type domain-containing protein</fullName>
    </recommendedName>
</protein>
<dbReference type="SUPFAM" id="SSF46689">
    <property type="entry name" value="Homeodomain-like"/>
    <property type="match status" value="1"/>
</dbReference>
<dbReference type="Proteomes" id="UP000252530">
    <property type="component" value="Unassembled WGS sequence"/>
</dbReference>
<proteinExistence type="predicted"/>
<dbReference type="InterPro" id="IPR001647">
    <property type="entry name" value="HTH_TetR"/>
</dbReference>
<dbReference type="GO" id="GO:0000976">
    <property type="term" value="F:transcription cis-regulatory region binding"/>
    <property type="evidence" value="ECO:0007669"/>
    <property type="project" value="TreeGrafter"/>
</dbReference>
<dbReference type="AlphaFoldDB" id="A0A366K8X3"/>
<dbReference type="InterPro" id="IPR009057">
    <property type="entry name" value="Homeodomain-like_sf"/>
</dbReference>
<dbReference type="Gene3D" id="1.10.357.10">
    <property type="entry name" value="Tetracycline Repressor, domain 2"/>
    <property type="match status" value="1"/>
</dbReference>
<keyword evidence="7" id="KW-1185">Reference proteome</keyword>
<reference evidence="6 7" key="1">
    <citation type="submission" date="2017-10" db="EMBL/GenBank/DDBJ databases">
        <title>Bifidobacterium xylocopum sp. nov. and Bifidobacterium aemilianum sp. nov., from the carpenter bee (Xylocopa violacea) digestive tract.</title>
        <authorList>
            <person name="Alberoni D."/>
            <person name="Baffoni L."/>
            <person name="Di Gioia D."/>
            <person name="Gaggia F."/>
            <person name="Biavati B."/>
        </authorList>
    </citation>
    <scope>NUCLEOTIDE SEQUENCE [LARGE SCALE GENOMIC DNA]</scope>
    <source>
        <strain evidence="6 7">XV10</strain>
    </source>
</reference>
<keyword evidence="3" id="KW-0804">Transcription</keyword>
<dbReference type="PANTHER" id="PTHR30055:SF234">
    <property type="entry name" value="HTH-TYPE TRANSCRIPTIONAL REGULATOR BETI"/>
    <property type="match status" value="1"/>
</dbReference>
<evidence type="ECO:0000313" key="7">
    <source>
        <dbReference type="Proteomes" id="UP000252530"/>
    </source>
</evidence>
<dbReference type="PANTHER" id="PTHR30055">
    <property type="entry name" value="HTH-TYPE TRANSCRIPTIONAL REGULATOR RUTR"/>
    <property type="match status" value="1"/>
</dbReference>
<keyword evidence="2 4" id="KW-0238">DNA-binding</keyword>
<dbReference type="EMBL" id="PDCG01000002">
    <property type="protein sequence ID" value="RBP98166.1"/>
    <property type="molecule type" value="Genomic_DNA"/>
</dbReference>
<dbReference type="GO" id="GO:0003700">
    <property type="term" value="F:DNA-binding transcription factor activity"/>
    <property type="evidence" value="ECO:0007669"/>
    <property type="project" value="TreeGrafter"/>
</dbReference>
<dbReference type="SUPFAM" id="SSF48498">
    <property type="entry name" value="Tetracyclin repressor-like, C-terminal domain"/>
    <property type="match status" value="1"/>
</dbReference>
<evidence type="ECO:0000313" key="6">
    <source>
        <dbReference type="EMBL" id="RBP98166.1"/>
    </source>
</evidence>
<evidence type="ECO:0000259" key="5">
    <source>
        <dbReference type="PROSITE" id="PS50977"/>
    </source>
</evidence>
<evidence type="ECO:0000256" key="1">
    <source>
        <dbReference type="ARBA" id="ARBA00023015"/>
    </source>
</evidence>
<dbReference type="PROSITE" id="PS50977">
    <property type="entry name" value="HTH_TETR_2"/>
    <property type="match status" value="1"/>
</dbReference>
<feature type="DNA-binding region" description="H-T-H motif" evidence="4">
    <location>
        <begin position="73"/>
        <end position="92"/>
    </location>
</feature>
<feature type="domain" description="HTH tetR-type" evidence="5">
    <location>
        <begin position="50"/>
        <end position="110"/>
    </location>
</feature>
<evidence type="ECO:0000256" key="2">
    <source>
        <dbReference type="ARBA" id="ARBA00023125"/>
    </source>
</evidence>
<dbReference type="PRINTS" id="PR00455">
    <property type="entry name" value="HTHTETR"/>
</dbReference>
<organism evidence="6 7">
    <name type="scientific">Bifidobacterium aemilianum</name>
    <dbReference type="NCBI Taxonomy" id="2493120"/>
    <lineage>
        <taxon>Bacteria</taxon>
        <taxon>Bacillati</taxon>
        <taxon>Actinomycetota</taxon>
        <taxon>Actinomycetes</taxon>
        <taxon>Bifidobacteriales</taxon>
        <taxon>Bifidobacteriaceae</taxon>
        <taxon>Bifidobacterium</taxon>
    </lineage>
</organism>
<dbReference type="Pfam" id="PF00440">
    <property type="entry name" value="TetR_N"/>
    <property type="match status" value="1"/>
</dbReference>
<comment type="caution">
    <text evidence="6">The sequence shown here is derived from an EMBL/GenBank/DDBJ whole genome shotgun (WGS) entry which is preliminary data.</text>
</comment>
<keyword evidence="1" id="KW-0805">Transcription regulation</keyword>
<dbReference type="InterPro" id="IPR050109">
    <property type="entry name" value="HTH-type_TetR-like_transc_reg"/>
</dbReference>
<dbReference type="InterPro" id="IPR023772">
    <property type="entry name" value="DNA-bd_HTH_TetR-type_CS"/>
</dbReference>
<evidence type="ECO:0000256" key="4">
    <source>
        <dbReference type="PROSITE-ProRule" id="PRU00335"/>
    </source>
</evidence>
<accession>A0A366K8X3</accession>
<evidence type="ECO:0000256" key="3">
    <source>
        <dbReference type="ARBA" id="ARBA00023163"/>
    </source>
</evidence>